<organism evidence="2 3">
    <name type="scientific">Paspalum notatum var. saurae</name>
    <dbReference type="NCBI Taxonomy" id="547442"/>
    <lineage>
        <taxon>Eukaryota</taxon>
        <taxon>Viridiplantae</taxon>
        <taxon>Streptophyta</taxon>
        <taxon>Embryophyta</taxon>
        <taxon>Tracheophyta</taxon>
        <taxon>Spermatophyta</taxon>
        <taxon>Magnoliopsida</taxon>
        <taxon>Liliopsida</taxon>
        <taxon>Poales</taxon>
        <taxon>Poaceae</taxon>
        <taxon>PACMAD clade</taxon>
        <taxon>Panicoideae</taxon>
        <taxon>Andropogonodae</taxon>
        <taxon>Paspaleae</taxon>
        <taxon>Paspalinae</taxon>
        <taxon>Paspalum</taxon>
    </lineage>
</organism>
<evidence type="ECO:0000313" key="3">
    <source>
        <dbReference type="Proteomes" id="UP001341281"/>
    </source>
</evidence>
<accession>A0AAQ3PN48</accession>
<gene>
    <name evidence="2" type="ORF">U9M48_004503</name>
</gene>
<feature type="compositionally biased region" description="Basic residues" evidence="1">
    <location>
        <begin position="14"/>
        <end position="28"/>
    </location>
</feature>
<dbReference type="EMBL" id="CP144745">
    <property type="protein sequence ID" value="WVZ53585.1"/>
    <property type="molecule type" value="Genomic_DNA"/>
</dbReference>
<feature type="compositionally biased region" description="Low complexity" evidence="1">
    <location>
        <begin position="62"/>
        <end position="75"/>
    </location>
</feature>
<name>A0AAQ3PN48_PASNO</name>
<evidence type="ECO:0000313" key="2">
    <source>
        <dbReference type="EMBL" id="WVZ53585.1"/>
    </source>
</evidence>
<reference evidence="2 3" key="1">
    <citation type="submission" date="2024-02" db="EMBL/GenBank/DDBJ databases">
        <title>High-quality chromosome-scale genome assembly of Pensacola bahiagrass (Paspalum notatum Flugge var. saurae).</title>
        <authorList>
            <person name="Vega J.M."/>
            <person name="Podio M."/>
            <person name="Orjuela J."/>
            <person name="Siena L.A."/>
            <person name="Pessino S.C."/>
            <person name="Combes M.C."/>
            <person name="Mariac C."/>
            <person name="Albertini E."/>
            <person name="Pupilli F."/>
            <person name="Ortiz J.P.A."/>
            <person name="Leblanc O."/>
        </authorList>
    </citation>
    <scope>NUCLEOTIDE SEQUENCE [LARGE SCALE GENOMIC DNA]</scope>
    <source>
        <strain evidence="2">R1</strain>
        <tissue evidence="2">Leaf</tissue>
    </source>
</reference>
<feature type="region of interest" description="Disordered" evidence="1">
    <location>
        <begin position="1"/>
        <end position="104"/>
    </location>
</feature>
<keyword evidence="3" id="KW-1185">Reference proteome</keyword>
<dbReference type="Proteomes" id="UP001341281">
    <property type="component" value="Chromosome 01"/>
</dbReference>
<evidence type="ECO:0000256" key="1">
    <source>
        <dbReference type="SAM" id="MobiDB-lite"/>
    </source>
</evidence>
<sequence>MAKKQEDETLPSLRPRRQAGRAPTRRSGKAAGDGRASAPGRSLRPPGPRAWSLPLKLPRPCAGSPSPLGPPRSLARGGGMGHRAAERRSVPGAGCSGCGARGRETRRGGVRVSQYLYGVVNLVGETVTFDSPSDGAGSFYCRGPAEWPGRRAVLILRNTIPARNRNSS</sequence>
<dbReference type="AlphaFoldDB" id="A0AAQ3PN48"/>
<protein>
    <submittedName>
        <fullName evidence="2">Uncharacterized protein</fullName>
    </submittedName>
</protein>
<proteinExistence type="predicted"/>